<dbReference type="Proteomes" id="UP000051380">
    <property type="component" value="Unassembled WGS sequence"/>
</dbReference>
<gene>
    <name evidence="3" type="ORF">AOQ72_22165</name>
</gene>
<dbReference type="PRINTS" id="PR01438">
    <property type="entry name" value="UNVRSLSTRESS"/>
</dbReference>
<dbReference type="PANTHER" id="PTHR46268:SF15">
    <property type="entry name" value="UNIVERSAL STRESS PROTEIN HP_0031"/>
    <property type="match status" value="1"/>
</dbReference>
<comment type="caution">
    <text evidence="3">The sequence shown here is derived from an EMBL/GenBank/DDBJ whole genome shotgun (WGS) entry which is preliminary data.</text>
</comment>
<feature type="domain" description="UspA" evidence="2">
    <location>
        <begin position="158"/>
        <end position="276"/>
    </location>
</feature>
<dbReference type="InterPro" id="IPR006016">
    <property type="entry name" value="UspA"/>
</dbReference>
<accession>A0A0R3C8F2</accession>
<evidence type="ECO:0000256" key="1">
    <source>
        <dbReference type="ARBA" id="ARBA00008791"/>
    </source>
</evidence>
<evidence type="ECO:0000313" key="3">
    <source>
        <dbReference type="EMBL" id="KRP93960.1"/>
    </source>
</evidence>
<name>A0A0R3C8F2_9BRAD</name>
<sequence>MAFKDVLLTLASYPEPTPVSVIDDAVSVAAALGAHLAAVSCEVHAEVRASLLGYVILDIPALIAREAAKSRENAKALLAAFEASADKSGVRHETIFEHCATASEAALLVDYARLRDLTIMAVPDSHDLGYAEEVIFESGRPTLILPTGPRSRPLRLDAICVAWDFSRTAARAVSDALPLLESARSVRVVTVTNEKPLDSRHSGRELAKNLARHGIEVVLDEIDAERKPIDEVLTSYVLSHGIDVLVMGAYGTPRWREFVLGGATRGLLSKPPVPILFSH</sequence>
<dbReference type="AlphaFoldDB" id="A0A0R3C8F2"/>
<dbReference type="Gene3D" id="3.40.50.12370">
    <property type="match status" value="1"/>
</dbReference>
<dbReference type="EMBL" id="LJYF01000029">
    <property type="protein sequence ID" value="KRP93960.1"/>
    <property type="molecule type" value="Genomic_DNA"/>
</dbReference>
<evidence type="ECO:0000313" key="4">
    <source>
        <dbReference type="Proteomes" id="UP000051380"/>
    </source>
</evidence>
<dbReference type="InterPro" id="IPR006015">
    <property type="entry name" value="Universal_stress_UspA"/>
</dbReference>
<dbReference type="Pfam" id="PF00582">
    <property type="entry name" value="Usp"/>
    <property type="match status" value="1"/>
</dbReference>
<dbReference type="RefSeq" id="WP_057028067.1">
    <property type="nucleotide sequence ID" value="NZ_LJYF01000029.1"/>
</dbReference>
<dbReference type="OrthoDB" id="9804721at2"/>
<organism evidence="3 4">
    <name type="scientific">Bradyrhizobium yuanmingense</name>
    <dbReference type="NCBI Taxonomy" id="108015"/>
    <lineage>
        <taxon>Bacteria</taxon>
        <taxon>Pseudomonadati</taxon>
        <taxon>Pseudomonadota</taxon>
        <taxon>Alphaproteobacteria</taxon>
        <taxon>Hyphomicrobiales</taxon>
        <taxon>Nitrobacteraceae</taxon>
        <taxon>Bradyrhizobium</taxon>
    </lineage>
</organism>
<dbReference type="CDD" id="cd00293">
    <property type="entry name" value="USP-like"/>
    <property type="match status" value="1"/>
</dbReference>
<dbReference type="PANTHER" id="PTHR46268">
    <property type="entry name" value="STRESS RESPONSE PROTEIN NHAX"/>
    <property type="match status" value="1"/>
</dbReference>
<dbReference type="STRING" id="108015.GA0061099_1003509"/>
<proteinExistence type="inferred from homology"/>
<comment type="similarity">
    <text evidence="1">Belongs to the universal stress protein A family.</text>
</comment>
<reference evidence="3 4" key="1">
    <citation type="submission" date="2015-09" db="EMBL/GenBank/DDBJ databases">
        <title>Draft Genome Sequence of the Strain BR 3267 (Bradyrhizobium yuanmingense) recommended as inoculant for cowpea in Brazil.</title>
        <authorList>
            <person name="Simoes-Araujo J.L."/>
            <person name="Zilli J.E."/>
        </authorList>
    </citation>
    <scope>NUCLEOTIDE SEQUENCE [LARGE SCALE GENOMIC DNA]</scope>
    <source>
        <strain evidence="3 4">BR3267</strain>
    </source>
</reference>
<dbReference type="SUPFAM" id="SSF52402">
    <property type="entry name" value="Adenine nucleotide alpha hydrolases-like"/>
    <property type="match status" value="2"/>
</dbReference>
<protein>
    <submittedName>
        <fullName evidence="3">Universal stress protein UspA</fullName>
    </submittedName>
</protein>
<evidence type="ECO:0000259" key="2">
    <source>
        <dbReference type="Pfam" id="PF00582"/>
    </source>
</evidence>